<dbReference type="PROSITE" id="PS50975">
    <property type="entry name" value="ATP_GRASP"/>
    <property type="match status" value="1"/>
</dbReference>
<dbReference type="Gene3D" id="3.30.470.20">
    <property type="entry name" value="ATP-grasp fold, B domain"/>
    <property type="match status" value="1"/>
</dbReference>
<evidence type="ECO:0000256" key="1">
    <source>
        <dbReference type="PROSITE-ProRule" id="PRU00409"/>
    </source>
</evidence>
<proteinExistence type="predicted"/>
<evidence type="ECO:0000313" key="4">
    <source>
        <dbReference type="Proteomes" id="UP000316406"/>
    </source>
</evidence>
<dbReference type="Pfam" id="PF21360">
    <property type="entry name" value="PylC-like_N"/>
    <property type="match status" value="1"/>
</dbReference>
<dbReference type="InterPro" id="IPR011761">
    <property type="entry name" value="ATP-grasp"/>
</dbReference>
<dbReference type="GO" id="GO:0005524">
    <property type="term" value="F:ATP binding"/>
    <property type="evidence" value="ECO:0007669"/>
    <property type="project" value="UniProtKB-UniRule"/>
</dbReference>
<comment type="caution">
    <text evidence="3">The sequence shown here is derived from an EMBL/GenBank/DDBJ whole genome shotgun (WGS) entry which is preliminary data.</text>
</comment>
<dbReference type="InterPro" id="IPR003806">
    <property type="entry name" value="ATP-grasp_PylC-type"/>
</dbReference>
<dbReference type="Proteomes" id="UP000316406">
    <property type="component" value="Unassembled WGS sequence"/>
</dbReference>
<sequence>MTDAPVTIVIGSAGRRLYLIDWFRAAFDTLGLSGRIIVAENDASSAAASYGDETRLLPRYTDPAYGEEVLRLVDEVEPKLFLTANDFELMQLHVNSGIADELRDRGVFVPGVSAAWQVGCADKLRMAQMLEDIDVPTPKTVKGSDLASLLADAGENSEFVVKHRFGSRSSGLAVVTGDDVDEAVVNSAKSVPPRADSTDPREDVVVQPRMQGSEYGVDIVSSLLDPGPLTGVFARRKLRMRAGETDKAVTVDPGPFREASAKIARAAELSGLIDVDMFLDDQGRASVIDINPRFGGGYPFVHLAGADVPLYYVSQIFGNPVSEGWNRYEPGVISAKYQETRVTAHGSCEGSDTSTSVEHT</sequence>
<reference evidence="3 4" key="1">
    <citation type="submission" date="2019-07" db="EMBL/GenBank/DDBJ databases">
        <title>Draft genome sequence of Brevibacterium aurantiacum XU54 isolated from Xinjiang China.</title>
        <authorList>
            <person name="Xu X."/>
        </authorList>
    </citation>
    <scope>NUCLEOTIDE SEQUENCE [LARGE SCALE GENOMIC DNA]</scope>
    <source>
        <strain evidence="3 4">XU54</strain>
    </source>
</reference>
<protein>
    <submittedName>
        <fullName evidence="3">ATP-grasp domain-containing protein</fullName>
    </submittedName>
</protein>
<evidence type="ECO:0000259" key="2">
    <source>
        <dbReference type="PROSITE" id="PS50975"/>
    </source>
</evidence>
<dbReference type="GO" id="GO:0046872">
    <property type="term" value="F:metal ion binding"/>
    <property type="evidence" value="ECO:0007669"/>
    <property type="project" value="InterPro"/>
</dbReference>
<organism evidence="3 4">
    <name type="scientific">Brevibacterium aurantiacum</name>
    <dbReference type="NCBI Taxonomy" id="273384"/>
    <lineage>
        <taxon>Bacteria</taxon>
        <taxon>Bacillati</taxon>
        <taxon>Actinomycetota</taxon>
        <taxon>Actinomycetes</taxon>
        <taxon>Micrococcales</taxon>
        <taxon>Brevibacteriaceae</taxon>
        <taxon>Brevibacterium</taxon>
    </lineage>
</organism>
<dbReference type="SUPFAM" id="SSF56059">
    <property type="entry name" value="Glutathione synthetase ATP-binding domain-like"/>
    <property type="match status" value="1"/>
</dbReference>
<keyword evidence="1" id="KW-0067">ATP-binding</keyword>
<keyword evidence="1" id="KW-0547">Nucleotide-binding</keyword>
<dbReference type="Gene3D" id="3.40.50.20">
    <property type="match status" value="1"/>
</dbReference>
<dbReference type="OrthoDB" id="24041at2"/>
<name>A0A556CQU1_BREAU</name>
<dbReference type="EMBL" id="VLTK01000001">
    <property type="protein sequence ID" value="TSI19799.1"/>
    <property type="molecule type" value="Genomic_DNA"/>
</dbReference>
<dbReference type="RefSeq" id="WP_143920938.1">
    <property type="nucleotide sequence ID" value="NZ_VLTK01000001.1"/>
</dbReference>
<dbReference type="AlphaFoldDB" id="A0A556CQU1"/>
<gene>
    <name evidence="3" type="ORF">FO013_02315</name>
</gene>
<dbReference type="Pfam" id="PF02655">
    <property type="entry name" value="ATP-grasp_3"/>
    <property type="match status" value="1"/>
</dbReference>
<feature type="domain" description="ATP-grasp" evidence="2">
    <location>
        <begin position="127"/>
        <end position="317"/>
    </location>
</feature>
<accession>A0A556CQU1</accession>
<evidence type="ECO:0000313" key="3">
    <source>
        <dbReference type="EMBL" id="TSI19799.1"/>
    </source>
</evidence>
<keyword evidence="4" id="KW-1185">Reference proteome</keyword>
<dbReference type="InterPro" id="IPR048764">
    <property type="entry name" value="PylC_N"/>
</dbReference>